<dbReference type="Gene3D" id="3.30.200.20">
    <property type="entry name" value="Phosphorylase Kinase, domain 1"/>
    <property type="match status" value="1"/>
</dbReference>
<feature type="domain" description="Protein kinase" evidence="8">
    <location>
        <begin position="105"/>
        <end position="404"/>
    </location>
</feature>
<dbReference type="PANTHER" id="PTHR43895">
    <property type="entry name" value="CALCIUM/CALMODULIN-DEPENDENT PROTEIN KINASE KINASE-RELATED"/>
    <property type="match status" value="1"/>
</dbReference>
<dbReference type="GO" id="GO:0005524">
    <property type="term" value="F:ATP binding"/>
    <property type="evidence" value="ECO:0007669"/>
    <property type="project" value="UniProtKB-UniRule"/>
</dbReference>
<dbReference type="EMBL" id="MRVG01000004">
    <property type="protein sequence ID" value="PMB70002.1"/>
    <property type="molecule type" value="Genomic_DNA"/>
</dbReference>
<dbReference type="InterPro" id="IPR008271">
    <property type="entry name" value="Ser/Thr_kinase_AS"/>
</dbReference>
<dbReference type="PROSITE" id="PS50011">
    <property type="entry name" value="PROTEIN_KINASE_DOM"/>
    <property type="match status" value="1"/>
</dbReference>
<keyword evidence="1" id="KW-0723">Serine/threonine-protein kinase</keyword>
<dbReference type="Proteomes" id="UP000235728">
    <property type="component" value="Unassembled WGS sequence"/>
</dbReference>
<sequence length="732" mass="80707">MDNKPVAGMASAPTISTVQSEPDLPLSHETARDSSSSPIPGRPVLPTNASDPPGLQNFQSPLRQHKRQPSAHREIKLIIQETLNARVEYASDEDDGRTHHKINQYTIIEEVGRGSYGAVHLATDQFGTEYAVKEFSKSRLRKRAQSQILRRGPQGRPRRQPLRLRSNGEVLTPQLGAEQPGEKEDALHLIREEVAIMKKLDHPNLVQLIEVLDDPNEDSLYMVLEICKKGVVMKVGLDDHADPYSDDTCRYYFRDLILAIEYLHSQSIIHRDIKPDNLLVAADDTLKVSDFGVSEMFEKPDSMKVKKSAGSPAFLAPELCSSHGEVSGTAADIWSMGVCLYCFRYGKIPFNRASVLEMYEAIQTEQPKIPDDEDPAFTDLLRRLLEKDPEQRITMAELREHEWITKNGTDTLLSREENCVHKVEPPNELEISRAFTRKMDNAFCVLKAIAKFKSLLSRRATRPTVAEEIEDGTFDPAEEKARAEEIEALLAQRREVLSSRTRDDSGSSNDEDVGKGHAKDIGDQEPLYLGIGTSSRHAFYLDDDSADDVVADSPIAVDYNIYDQAYEQAITDRLAANPSVRPIMYLTKFVNDSDRFKALGNIVEDTTTAVREQVREARATIHEHFTAPSTAKLGKLVARMGLADPPQGAKPTALSDGVVSTLTAPEEKEGSGPGRSSSNSSSDDARREEKDAVNNGGAAADGPSAKDKDGDAAEQPTAPMAALAAIKAVSLS</sequence>
<feature type="region of interest" description="Disordered" evidence="7">
    <location>
        <begin position="1"/>
        <end position="71"/>
    </location>
</feature>
<keyword evidence="5 6" id="KW-0067">ATP-binding</keyword>
<dbReference type="InterPro" id="IPR017441">
    <property type="entry name" value="Protein_kinase_ATP_BS"/>
</dbReference>
<dbReference type="OMA" id="MDEFASN"/>
<dbReference type="PROSITE" id="PS00107">
    <property type="entry name" value="PROTEIN_KINASE_ATP"/>
    <property type="match status" value="1"/>
</dbReference>
<feature type="region of interest" description="Disordered" evidence="7">
    <location>
        <begin position="644"/>
        <end position="718"/>
    </location>
</feature>
<dbReference type="InterPro" id="IPR000719">
    <property type="entry name" value="Prot_kinase_dom"/>
</dbReference>
<evidence type="ECO:0000256" key="4">
    <source>
        <dbReference type="ARBA" id="ARBA00022777"/>
    </source>
</evidence>
<dbReference type="FunFam" id="3.30.200.20:FF:000447">
    <property type="entry name" value="Calcium/calmodulin dependent protein kinase"/>
    <property type="match status" value="1"/>
</dbReference>
<dbReference type="Pfam" id="PF00069">
    <property type="entry name" value="Pkinase"/>
    <property type="match status" value="1"/>
</dbReference>
<evidence type="ECO:0000256" key="2">
    <source>
        <dbReference type="ARBA" id="ARBA00022679"/>
    </source>
</evidence>
<evidence type="ECO:0000256" key="1">
    <source>
        <dbReference type="ARBA" id="ARBA00022527"/>
    </source>
</evidence>
<evidence type="ECO:0000313" key="10">
    <source>
        <dbReference type="Proteomes" id="UP000235728"/>
    </source>
</evidence>
<feature type="region of interest" description="Disordered" evidence="7">
    <location>
        <begin position="142"/>
        <end position="183"/>
    </location>
</feature>
<dbReference type="PANTHER" id="PTHR43895:SF150">
    <property type="entry name" value="SERINE_THREONINE-PROTEIN KINASE STK11"/>
    <property type="match status" value="1"/>
</dbReference>
<dbReference type="SMART" id="SM00220">
    <property type="entry name" value="S_TKc"/>
    <property type="match status" value="1"/>
</dbReference>
<feature type="compositionally biased region" description="Low complexity" evidence="7">
    <location>
        <begin position="693"/>
        <end position="702"/>
    </location>
</feature>
<evidence type="ECO:0000313" key="9">
    <source>
        <dbReference type="EMBL" id="PMB70002.1"/>
    </source>
</evidence>
<evidence type="ECO:0000259" key="8">
    <source>
        <dbReference type="PROSITE" id="PS50011"/>
    </source>
</evidence>
<dbReference type="PROSITE" id="PS00108">
    <property type="entry name" value="PROTEIN_KINASE_ST"/>
    <property type="match status" value="1"/>
</dbReference>
<dbReference type="FunFam" id="1.10.510.10:FF:000571">
    <property type="entry name" value="Maternal embryonic leucine zipper kinase"/>
    <property type="match status" value="1"/>
</dbReference>
<evidence type="ECO:0000256" key="6">
    <source>
        <dbReference type="PROSITE-ProRule" id="PRU10141"/>
    </source>
</evidence>
<organism evidence="9 10">
    <name type="scientific">Beauveria bassiana</name>
    <name type="common">White muscardine disease fungus</name>
    <name type="synonym">Tritirachium shiotae</name>
    <dbReference type="NCBI Taxonomy" id="176275"/>
    <lineage>
        <taxon>Eukaryota</taxon>
        <taxon>Fungi</taxon>
        <taxon>Dikarya</taxon>
        <taxon>Ascomycota</taxon>
        <taxon>Pezizomycotina</taxon>
        <taxon>Sordariomycetes</taxon>
        <taxon>Hypocreomycetidae</taxon>
        <taxon>Hypocreales</taxon>
        <taxon>Cordycipitaceae</taxon>
        <taxon>Beauveria</taxon>
    </lineage>
</organism>
<proteinExistence type="predicted"/>
<dbReference type="CDD" id="cd14008">
    <property type="entry name" value="STKc_LKB1_CaMKK"/>
    <property type="match status" value="1"/>
</dbReference>
<feature type="region of interest" description="Disordered" evidence="7">
    <location>
        <begin position="497"/>
        <end position="519"/>
    </location>
</feature>
<comment type="caution">
    <text evidence="9">The sequence shown here is derived from an EMBL/GenBank/DDBJ whole genome shotgun (WGS) entry which is preliminary data.</text>
</comment>
<dbReference type="GO" id="GO:0007165">
    <property type="term" value="P:signal transduction"/>
    <property type="evidence" value="ECO:0007669"/>
    <property type="project" value="TreeGrafter"/>
</dbReference>
<feature type="compositionally biased region" description="Basic and acidic residues" evidence="7">
    <location>
        <begin position="683"/>
        <end position="692"/>
    </location>
</feature>
<evidence type="ECO:0000256" key="5">
    <source>
        <dbReference type="ARBA" id="ARBA00022840"/>
    </source>
</evidence>
<dbReference type="SUPFAM" id="SSF56112">
    <property type="entry name" value="Protein kinase-like (PK-like)"/>
    <property type="match status" value="1"/>
</dbReference>
<dbReference type="AlphaFoldDB" id="A0A2N6NRU9"/>
<dbReference type="GO" id="GO:0004674">
    <property type="term" value="F:protein serine/threonine kinase activity"/>
    <property type="evidence" value="ECO:0007669"/>
    <property type="project" value="UniProtKB-KW"/>
</dbReference>
<name>A0A2N6NRU9_BEABA</name>
<reference evidence="9 10" key="1">
    <citation type="journal article" date="2016" name="Appl. Microbiol. Biotechnol.">
        <title>Characterization of T-DNA insertion mutants with decreased virulence in the entomopathogenic fungus Beauveria bassiana JEF-007.</title>
        <authorList>
            <person name="Kim S."/>
            <person name="Lee S.J."/>
            <person name="Nai Y.S."/>
            <person name="Yu J.S."/>
            <person name="Lee M.R."/>
            <person name="Yang Y.T."/>
            <person name="Kim J.S."/>
        </authorList>
    </citation>
    <scope>NUCLEOTIDE SEQUENCE [LARGE SCALE GENOMIC DNA]</scope>
    <source>
        <strain evidence="9 10">JEF-007</strain>
    </source>
</reference>
<protein>
    <submittedName>
        <fullName evidence="9">Calcium/calmodulin-dependent protein kinase kinase 2</fullName>
    </submittedName>
</protein>
<accession>A0A2N6NRU9</accession>
<keyword evidence="2" id="KW-0808">Transferase</keyword>
<keyword evidence="3 6" id="KW-0547">Nucleotide-binding</keyword>
<gene>
    <name evidence="9" type="primary">Camkk2</name>
    <name evidence="9" type="ORF">BM221_004650</name>
</gene>
<dbReference type="InterPro" id="IPR011009">
    <property type="entry name" value="Kinase-like_dom_sf"/>
</dbReference>
<evidence type="ECO:0000256" key="3">
    <source>
        <dbReference type="ARBA" id="ARBA00022741"/>
    </source>
</evidence>
<dbReference type="Gene3D" id="1.10.510.10">
    <property type="entry name" value="Transferase(Phosphotransferase) domain 1"/>
    <property type="match status" value="1"/>
</dbReference>
<feature type="binding site" evidence="6">
    <location>
        <position position="133"/>
    </location>
    <ligand>
        <name>ATP</name>
        <dbReference type="ChEBI" id="CHEBI:30616"/>
    </ligand>
</feature>
<dbReference type="GO" id="GO:0005737">
    <property type="term" value="C:cytoplasm"/>
    <property type="evidence" value="ECO:0007669"/>
    <property type="project" value="TreeGrafter"/>
</dbReference>
<keyword evidence="4 9" id="KW-0418">Kinase</keyword>
<evidence type="ECO:0000256" key="7">
    <source>
        <dbReference type="SAM" id="MobiDB-lite"/>
    </source>
</evidence>